<keyword evidence="2" id="KW-1185">Reference proteome</keyword>
<organism evidence="1 2">
    <name type="scientific">Flaviflexus salsibiostraticola</name>
    <dbReference type="NCBI Taxonomy" id="1282737"/>
    <lineage>
        <taxon>Bacteria</taxon>
        <taxon>Bacillati</taxon>
        <taxon>Actinomycetota</taxon>
        <taxon>Actinomycetes</taxon>
        <taxon>Actinomycetales</taxon>
        <taxon>Actinomycetaceae</taxon>
        <taxon>Flaviflexus</taxon>
    </lineage>
</organism>
<dbReference type="AlphaFoldDB" id="A0A3Q8WU85"/>
<dbReference type="Proteomes" id="UP000270021">
    <property type="component" value="Chromosome"/>
</dbReference>
<dbReference type="OrthoDB" id="142939at2"/>
<evidence type="ECO:0000313" key="1">
    <source>
        <dbReference type="EMBL" id="AZN30037.1"/>
    </source>
</evidence>
<reference evidence="1 2" key="1">
    <citation type="submission" date="2018-12" db="EMBL/GenBank/DDBJ databases">
        <title>Complete genome sequence of Flaviflexus salsibiostraticola KCTC 33148.</title>
        <authorList>
            <person name="Bae J.-W."/>
        </authorList>
    </citation>
    <scope>NUCLEOTIDE SEQUENCE [LARGE SCALE GENOMIC DNA]</scope>
    <source>
        <strain evidence="1 2">KCTC 33148</strain>
    </source>
</reference>
<dbReference type="SUPFAM" id="SSF55486">
    <property type="entry name" value="Metalloproteases ('zincins'), catalytic domain"/>
    <property type="match status" value="1"/>
</dbReference>
<dbReference type="Pfam" id="PF10103">
    <property type="entry name" value="Zincin_2"/>
    <property type="match status" value="2"/>
</dbReference>
<dbReference type="InterPro" id="IPR018766">
    <property type="entry name" value="Zinicin_2"/>
</dbReference>
<dbReference type="Gene3D" id="1.20.150.30">
    <property type="entry name" value="Zincin-like metallopeptidase, N-terminal domain"/>
    <property type="match status" value="1"/>
</dbReference>
<dbReference type="InterPro" id="IPR042271">
    <property type="entry name" value="Zinicin_2_N"/>
</dbReference>
<evidence type="ECO:0008006" key="3">
    <source>
        <dbReference type="Google" id="ProtNLM"/>
    </source>
</evidence>
<protein>
    <recommendedName>
        <fullName evidence="3">Coenzyme F420 biosynthesis-associated protein</fullName>
    </recommendedName>
</protein>
<name>A0A3Q8WU85_9ACTO</name>
<sequence length="323" mass="34806">MRRSMRSQGEKIMPVDPTIVYRRVRQLSGSGPTITPAKARAVATGLRRAAAMAPEVVADVTHLHDLTDTVAATPVSVLARPGWAQAAAVSVAPLLDDVVDGGRFADRLASEELAGALAFLAPRILGQYDPFALTALPGRGLPIAGRLLLVAPNIWEFATEWNLDIMDVQLFVSVHEFTHAFQFAAANWLKDVIIAKVQIAIDSLEDGADDDAFGDLLALMAVLEGHAEHVMNAVPIARIPSRRRITAAVAARRGRGSAVSKQINRLLGIDLKLDQYADGERFVSAIIAAEGHEGFNEIWRSPLHLPSAAEVKDPQSWASRVLS</sequence>
<accession>A0A3Q8WU85</accession>
<dbReference type="EMBL" id="CP034438">
    <property type="protein sequence ID" value="AZN30037.1"/>
    <property type="molecule type" value="Genomic_DNA"/>
</dbReference>
<dbReference type="KEGG" id="fsl:EJO69_06735"/>
<dbReference type="PANTHER" id="PTHR39420:SF1">
    <property type="entry name" value="HYDROLASE"/>
    <property type="match status" value="1"/>
</dbReference>
<evidence type="ECO:0000313" key="2">
    <source>
        <dbReference type="Proteomes" id="UP000270021"/>
    </source>
</evidence>
<proteinExistence type="predicted"/>
<gene>
    <name evidence="1" type="ORF">EJO69_06735</name>
</gene>
<dbReference type="PANTHER" id="PTHR39420">
    <property type="match status" value="1"/>
</dbReference>